<feature type="domain" description="Dynein regulatory complex protein 1 C-terminal" evidence="5">
    <location>
        <begin position="689"/>
        <end position="748"/>
    </location>
</feature>
<comment type="similarity">
    <text evidence="1">Belongs to the DRC1 family.</text>
</comment>
<dbReference type="PANTHER" id="PTHR21625">
    <property type="entry name" value="NYD-SP28 PROTEIN"/>
    <property type="match status" value="1"/>
</dbReference>
<evidence type="ECO:0000256" key="2">
    <source>
        <dbReference type="ARBA" id="ARBA00023054"/>
    </source>
</evidence>
<dbReference type="InterPro" id="IPR029440">
    <property type="entry name" value="DRC1_C"/>
</dbReference>
<dbReference type="InterPro" id="IPR039750">
    <property type="entry name" value="DRC1/DRC2"/>
</dbReference>
<protein>
    <recommendedName>
        <fullName evidence="8">Coiled-coil domain-containing protein 164</fullName>
    </recommendedName>
</protein>
<dbReference type="AlphaFoldDB" id="A0A067R106"/>
<dbReference type="PANTHER" id="PTHR21625:SF1">
    <property type="entry name" value="DYNEIN REGULATORY COMPLEX PROTEIN 1"/>
    <property type="match status" value="1"/>
</dbReference>
<dbReference type="STRING" id="136037.A0A067R106"/>
<dbReference type="Pfam" id="PF14772">
    <property type="entry name" value="NYD-SP28"/>
    <property type="match status" value="1"/>
</dbReference>
<dbReference type="GO" id="GO:0005858">
    <property type="term" value="C:axonemal dynein complex"/>
    <property type="evidence" value="ECO:0007669"/>
    <property type="project" value="InterPro"/>
</dbReference>
<keyword evidence="7" id="KW-1185">Reference proteome</keyword>
<feature type="coiled-coil region" evidence="3">
    <location>
        <begin position="21"/>
        <end position="181"/>
    </location>
</feature>
<dbReference type="InParanoid" id="A0A067R106"/>
<dbReference type="FunCoup" id="A0A067R106">
    <property type="interactions" value="15"/>
</dbReference>
<dbReference type="eggNOG" id="ENOG502QQ2B">
    <property type="taxonomic scope" value="Eukaryota"/>
</dbReference>
<dbReference type="InterPro" id="IPR039505">
    <property type="entry name" value="DRC1/2_N"/>
</dbReference>
<feature type="coiled-coil region" evidence="3">
    <location>
        <begin position="320"/>
        <end position="372"/>
    </location>
</feature>
<accession>A0A067R106</accession>
<reference evidence="6 7" key="1">
    <citation type="journal article" date="2014" name="Nat. Commun.">
        <title>Molecular traces of alternative social organization in a termite genome.</title>
        <authorList>
            <person name="Terrapon N."/>
            <person name="Li C."/>
            <person name="Robertson H.M."/>
            <person name="Ji L."/>
            <person name="Meng X."/>
            <person name="Booth W."/>
            <person name="Chen Z."/>
            <person name="Childers C.P."/>
            <person name="Glastad K.M."/>
            <person name="Gokhale K."/>
            <person name="Gowin J."/>
            <person name="Gronenberg W."/>
            <person name="Hermansen R.A."/>
            <person name="Hu H."/>
            <person name="Hunt B.G."/>
            <person name="Huylmans A.K."/>
            <person name="Khalil S.M."/>
            <person name="Mitchell R.D."/>
            <person name="Munoz-Torres M.C."/>
            <person name="Mustard J.A."/>
            <person name="Pan H."/>
            <person name="Reese J.T."/>
            <person name="Scharf M.E."/>
            <person name="Sun F."/>
            <person name="Vogel H."/>
            <person name="Xiao J."/>
            <person name="Yang W."/>
            <person name="Yang Z."/>
            <person name="Yang Z."/>
            <person name="Zhou J."/>
            <person name="Zhu J."/>
            <person name="Brent C.S."/>
            <person name="Elsik C.G."/>
            <person name="Goodisman M.A."/>
            <person name="Liberles D.A."/>
            <person name="Roe R.M."/>
            <person name="Vargo E.L."/>
            <person name="Vilcinskas A."/>
            <person name="Wang J."/>
            <person name="Bornberg-Bauer E."/>
            <person name="Korb J."/>
            <person name="Zhang G."/>
            <person name="Liebig J."/>
        </authorList>
    </citation>
    <scope>NUCLEOTIDE SEQUENCE [LARGE SCALE GENOMIC DNA]</scope>
    <source>
        <tissue evidence="6">Whole organism</tissue>
    </source>
</reference>
<evidence type="ECO:0008006" key="8">
    <source>
        <dbReference type="Google" id="ProtNLM"/>
    </source>
</evidence>
<name>A0A067R106_ZOONE</name>
<dbReference type="EMBL" id="KK853016">
    <property type="protein sequence ID" value="KDR12480.1"/>
    <property type="molecule type" value="Genomic_DNA"/>
</dbReference>
<evidence type="ECO:0000256" key="3">
    <source>
        <dbReference type="SAM" id="Coils"/>
    </source>
</evidence>
<keyword evidence="2 3" id="KW-0175">Coiled coil</keyword>
<dbReference type="OMA" id="AKCLEIM"/>
<sequence>MEENANEEGASELQITSLGPNERKLARRLRIKKRLQKANQQQQLNGCQELEVDIKTMLEIQLQISEDQLERLLLDGKELITNVQVANDAREVKRRKDEVATREKRLERLEDQANESVEKFNVVNSRWKIFLESNDPLDLHRDMEEQKVKCAELISQKDKLIKELKTELRLADERFEKDQEKQKEDLWLVTERIDNQVKVMRKAYKDELKLIEEVIALEHKQLMEVSEKKWEALYKKHEKLEVEHMEKKFQTVDEYEDEIYKVAVEHHEKLREVKIKLESDIQVLQQELELVKGQCLMNSEKLVYNFQVLKRREEENLIVRAKQKRRINRLQDVVNNLKKKIAETEESTETESARLTEEVMRLQHNILDIEKKADHFAEVNDRKYQQVWELNRDTAKTVLDKVLDIDRILHEHQLGLEWTHPDVSLLRLEDLASYRCAMQVIADLFPEKGTQGKNDELKSVGLTVRNEDMEKLHAKERLLQNILKLVADNSDFLVEQKLNELLGPHTDKKKMLIKIDNVFTALGINTEAEIMMLKKCFLPYAKCSVCSTSVEEKMTTTFRSSHESIGSASTAGDTETAEAGMIFDTSIVKFGVDPAKAEQLLKDMDITAIEATSTPVKSIAGAKAKLHLTHSKPGCSETLPLFIDPVYVFKALRDFAVKFAPKEHSLHTNLKSVKHSTVSRLLSTQDVTAFWTRFRKIFSQQREKLWDGLLIGLQMYHRILEDRHKLNVDTVQLKRQNAELRRLLHFYIQNPEDESVFLSSWEHLPPISRNYRHKKSKMKFSKATSKERGRAIL</sequence>
<evidence type="ECO:0000256" key="1">
    <source>
        <dbReference type="ARBA" id="ARBA00009688"/>
    </source>
</evidence>
<dbReference type="Pfam" id="PF14775">
    <property type="entry name" value="NYD-SP28_assoc"/>
    <property type="match status" value="1"/>
</dbReference>
<evidence type="ECO:0000313" key="7">
    <source>
        <dbReference type="Proteomes" id="UP000027135"/>
    </source>
</evidence>
<feature type="domain" description="Dynein regulatory complex protein 1/2 N-terminal" evidence="4">
    <location>
        <begin position="85"/>
        <end position="186"/>
    </location>
</feature>
<feature type="coiled-coil region" evidence="3">
    <location>
        <begin position="267"/>
        <end position="294"/>
    </location>
</feature>
<evidence type="ECO:0000313" key="6">
    <source>
        <dbReference type="EMBL" id="KDR12480.1"/>
    </source>
</evidence>
<dbReference type="GO" id="GO:0070286">
    <property type="term" value="P:axonemal dynein complex assembly"/>
    <property type="evidence" value="ECO:0007669"/>
    <property type="project" value="InterPro"/>
</dbReference>
<dbReference type="GO" id="GO:0060285">
    <property type="term" value="P:cilium-dependent cell motility"/>
    <property type="evidence" value="ECO:0007669"/>
    <property type="project" value="TreeGrafter"/>
</dbReference>
<organism evidence="6 7">
    <name type="scientific">Zootermopsis nevadensis</name>
    <name type="common">Dampwood termite</name>
    <dbReference type="NCBI Taxonomy" id="136037"/>
    <lineage>
        <taxon>Eukaryota</taxon>
        <taxon>Metazoa</taxon>
        <taxon>Ecdysozoa</taxon>
        <taxon>Arthropoda</taxon>
        <taxon>Hexapoda</taxon>
        <taxon>Insecta</taxon>
        <taxon>Pterygota</taxon>
        <taxon>Neoptera</taxon>
        <taxon>Polyneoptera</taxon>
        <taxon>Dictyoptera</taxon>
        <taxon>Blattodea</taxon>
        <taxon>Blattoidea</taxon>
        <taxon>Termitoidae</taxon>
        <taxon>Termopsidae</taxon>
        <taxon>Zootermopsis</taxon>
    </lineage>
</organism>
<evidence type="ECO:0000259" key="5">
    <source>
        <dbReference type="Pfam" id="PF14775"/>
    </source>
</evidence>
<proteinExistence type="inferred from homology"/>
<dbReference type="GO" id="GO:0003352">
    <property type="term" value="P:regulation of cilium movement"/>
    <property type="evidence" value="ECO:0007669"/>
    <property type="project" value="TreeGrafter"/>
</dbReference>
<dbReference type="Proteomes" id="UP000027135">
    <property type="component" value="Unassembled WGS sequence"/>
</dbReference>
<evidence type="ECO:0000259" key="4">
    <source>
        <dbReference type="Pfam" id="PF14772"/>
    </source>
</evidence>
<gene>
    <name evidence="6" type="ORF">L798_13724</name>
</gene>